<dbReference type="CDD" id="cd09618">
    <property type="entry name" value="CBM9_like_2"/>
    <property type="match status" value="1"/>
</dbReference>
<feature type="non-terminal residue" evidence="3">
    <location>
        <position position="622"/>
    </location>
</feature>
<feature type="domain" description="DUF5916" evidence="2">
    <location>
        <begin position="223"/>
        <end position="320"/>
    </location>
</feature>
<dbReference type="Gene3D" id="2.60.40.1190">
    <property type="match status" value="1"/>
</dbReference>
<protein>
    <submittedName>
        <fullName evidence="3">Uncharacterized protein</fullName>
    </submittedName>
</protein>
<sequence>MLPFLIFIFLYGSQALDAVYTITPPDIDGRIEEVWAEASWVDNFVDMYPREGEPLSEPTRAYVMFDDENLYVAFRCATKGRSPDARVTTRDWLDGDRVYLYLDTFGDRRTAYLFGVSAAGVEADAIISGDGSSQDFSYDLVWYSSVYREDSAYTVEIKIPFRALRYKDGLDEWGINFRRYSPVKGGEDAYWAPMSRNEGFRVSRFGKLVGIRPKVRGRYLEIYPVFLAQTDLARSEEDRPRLGVDLSWSLSPSSRFQFTWHPDFAQVEADPYRLNISKYELYFPEKRPFFTEGADIFKVAAGGRGGRPLMLFYSRRIGKKLPDGTEVPIRFGSKFTFKSGSWESGFLVANTRRTYWLYGMEPTSLFTVFRLKRSFLRNSTLGFLYEAKEEFWGNHFRLEDRSRMRPSPFLRSAYNSLYYTSESHRYYRLLSSDLVLRGSETQYLLQLAQMFFSYFGGDYRDRGALKTSFEWKPRNFYLSASIEVVGDSFDVSELGYLPWKGTKSAAFVMGPRVYPESGLFSYLSLWLAGWTSKESDEPYPAQSASITIFANMVGIGGITFEVAREHECEDTSRYRYWNYYVDLWSDCSKPVRGSFWVNAGKGYYRWEKGYWGNDYPIYVFAR</sequence>
<dbReference type="Pfam" id="PF19313">
    <property type="entry name" value="DUF5916"/>
    <property type="match status" value="1"/>
</dbReference>
<dbReference type="GO" id="GO:0004553">
    <property type="term" value="F:hydrolase activity, hydrolyzing O-glycosyl compounds"/>
    <property type="evidence" value="ECO:0007669"/>
    <property type="project" value="InterPro"/>
</dbReference>
<reference evidence="3" key="1">
    <citation type="journal article" date="2020" name="mSystems">
        <title>Genome- and Community-Level Interaction Insights into Carbon Utilization and Element Cycling Functions of Hydrothermarchaeota in Hydrothermal Sediment.</title>
        <authorList>
            <person name="Zhou Z."/>
            <person name="Liu Y."/>
            <person name="Xu W."/>
            <person name="Pan J."/>
            <person name="Luo Z.H."/>
            <person name="Li M."/>
        </authorList>
    </citation>
    <scope>NUCLEOTIDE SEQUENCE [LARGE SCALE GENOMIC DNA]</scope>
    <source>
        <strain evidence="3">HyVt-237</strain>
    </source>
</reference>
<accession>A0A7C1B3P1</accession>
<dbReference type="InterPro" id="IPR010502">
    <property type="entry name" value="Carb-bd_dom_fam9"/>
</dbReference>
<dbReference type="GO" id="GO:0030246">
    <property type="term" value="F:carbohydrate binding"/>
    <property type="evidence" value="ECO:0007669"/>
    <property type="project" value="InterPro"/>
</dbReference>
<comment type="caution">
    <text evidence="3">The sequence shown here is derived from an EMBL/GenBank/DDBJ whole genome shotgun (WGS) entry which is preliminary data.</text>
</comment>
<dbReference type="SUPFAM" id="SSF49344">
    <property type="entry name" value="CBD9-like"/>
    <property type="match status" value="1"/>
</dbReference>
<dbReference type="AlphaFoldDB" id="A0A7C1B3P1"/>
<dbReference type="Pfam" id="PF06452">
    <property type="entry name" value="CBM9_1"/>
    <property type="match status" value="1"/>
</dbReference>
<dbReference type="EMBL" id="DRBW01000121">
    <property type="protein sequence ID" value="HDM90179.1"/>
    <property type="molecule type" value="Genomic_DNA"/>
</dbReference>
<organism evidence="3">
    <name type="scientific">candidate division WOR-3 bacterium</name>
    <dbReference type="NCBI Taxonomy" id="2052148"/>
    <lineage>
        <taxon>Bacteria</taxon>
        <taxon>Bacteria division WOR-3</taxon>
    </lineage>
</organism>
<feature type="domain" description="Carbohydrate-binding" evidence="1">
    <location>
        <begin position="27"/>
        <end position="189"/>
    </location>
</feature>
<dbReference type="Proteomes" id="UP000885931">
    <property type="component" value="Unassembled WGS sequence"/>
</dbReference>
<dbReference type="GO" id="GO:0016052">
    <property type="term" value="P:carbohydrate catabolic process"/>
    <property type="evidence" value="ECO:0007669"/>
    <property type="project" value="InterPro"/>
</dbReference>
<gene>
    <name evidence="3" type="ORF">ENG67_03105</name>
</gene>
<evidence type="ECO:0000259" key="2">
    <source>
        <dbReference type="Pfam" id="PF19313"/>
    </source>
</evidence>
<proteinExistence type="predicted"/>
<evidence type="ECO:0000313" key="3">
    <source>
        <dbReference type="EMBL" id="HDM90179.1"/>
    </source>
</evidence>
<name>A0A7C1B3P1_UNCW3</name>
<dbReference type="InterPro" id="IPR045670">
    <property type="entry name" value="DUF5916"/>
</dbReference>
<evidence type="ECO:0000259" key="1">
    <source>
        <dbReference type="Pfam" id="PF06452"/>
    </source>
</evidence>